<evidence type="ECO:0000313" key="15">
    <source>
        <dbReference type="Proteomes" id="UP001190700"/>
    </source>
</evidence>
<dbReference type="Pfam" id="PF10585">
    <property type="entry name" value="UBA_E1_SCCH"/>
    <property type="match status" value="1"/>
</dbReference>
<gene>
    <name evidence="14" type="ORF">CYMTET_55998</name>
</gene>
<dbReference type="SUPFAM" id="SSF69572">
    <property type="entry name" value="Activating enzymes of the ubiquitin-like proteins"/>
    <property type="match status" value="1"/>
</dbReference>
<name>A0AAE0BCZ5_9CHLO</name>
<evidence type="ECO:0000256" key="4">
    <source>
        <dbReference type="ARBA" id="ARBA00022679"/>
    </source>
</evidence>
<protein>
    <submittedName>
        <fullName evidence="14">SUMO-activating enzyme subunit 2</fullName>
    </submittedName>
</protein>
<evidence type="ECO:0000256" key="8">
    <source>
        <dbReference type="ARBA" id="ARBA00022833"/>
    </source>
</evidence>
<evidence type="ECO:0000256" key="2">
    <source>
        <dbReference type="ARBA" id="ARBA00004718"/>
    </source>
</evidence>
<dbReference type="GO" id="GO:0019948">
    <property type="term" value="F:SUMO activating enzyme activity"/>
    <property type="evidence" value="ECO:0007669"/>
    <property type="project" value="TreeGrafter"/>
</dbReference>
<keyword evidence="4" id="KW-0808">Transferase</keyword>
<evidence type="ECO:0000256" key="7">
    <source>
        <dbReference type="ARBA" id="ARBA00022786"/>
    </source>
</evidence>
<feature type="region of interest" description="Disordered" evidence="11">
    <location>
        <begin position="422"/>
        <end position="446"/>
    </location>
</feature>
<dbReference type="GO" id="GO:0016925">
    <property type="term" value="P:protein sumoylation"/>
    <property type="evidence" value="ECO:0007669"/>
    <property type="project" value="TreeGrafter"/>
</dbReference>
<dbReference type="GO" id="GO:0031510">
    <property type="term" value="C:SUMO activating enzyme complex"/>
    <property type="evidence" value="ECO:0007669"/>
    <property type="project" value="TreeGrafter"/>
</dbReference>
<dbReference type="InterPro" id="IPR035985">
    <property type="entry name" value="Ubiquitin-activating_enz"/>
</dbReference>
<dbReference type="Proteomes" id="UP001190700">
    <property type="component" value="Unassembled WGS sequence"/>
</dbReference>
<evidence type="ECO:0000256" key="11">
    <source>
        <dbReference type="SAM" id="MobiDB-lite"/>
    </source>
</evidence>
<dbReference type="Gene3D" id="1.10.10.520">
    <property type="entry name" value="Ubiquitin activating enzymes (Uba3). Chain: B, domain 2"/>
    <property type="match status" value="1"/>
</dbReference>
<comment type="caution">
    <text evidence="14">The sequence shown here is derived from an EMBL/GenBank/DDBJ whole genome shotgun (WGS) entry which is preliminary data.</text>
</comment>
<dbReference type="Gene3D" id="3.50.50.80">
    <property type="entry name" value="Ubiquitin-activating enzyme E1, inactive adenylation domain, subdomain 1"/>
    <property type="match status" value="1"/>
</dbReference>
<feature type="domain" description="Ubiquitin-activating enzyme SCCH" evidence="13">
    <location>
        <begin position="334"/>
        <end position="372"/>
    </location>
</feature>
<evidence type="ECO:0000256" key="5">
    <source>
        <dbReference type="ARBA" id="ARBA00022723"/>
    </source>
</evidence>
<dbReference type="GO" id="GO:0046872">
    <property type="term" value="F:metal ion binding"/>
    <property type="evidence" value="ECO:0007669"/>
    <property type="project" value="UniProtKB-KW"/>
</dbReference>
<dbReference type="PANTHER" id="PTHR10953:SF5">
    <property type="entry name" value="SUMO-ACTIVATING ENZYME SUBUNIT 2"/>
    <property type="match status" value="1"/>
</dbReference>
<dbReference type="InterPro" id="IPR045886">
    <property type="entry name" value="ThiF/MoeB/HesA"/>
</dbReference>
<keyword evidence="8" id="KW-0862">Zinc</keyword>
<evidence type="ECO:0000256" key="3">
    <source>
        <dbReference type="ARBA" id="ARBA00005673"/>
    </source>
</evidence>
<evidence type="ECO:0000313" key="14">
    <source>
        <dbReference type="EMBL" id="KAK3233715.1"/>
    </source>
</evidence>
<keyword evidence="9" id="KW-0067">ATP-binding</keyword>
<comment type="pathway">
    <text evidence="2">Protein modification; protein sumoylation.</text>
</comment>
<keyword evidence="7" id="KW-0833">Ubl conjugation pathway</keyword>
<comment type="subcellular location">
    <subcellularLocation>
        <location evidence="1">Nucleus</location>
    </subcellularLocation>
</comment>
<evidence type="ECO:0000256" key="10">
    <source>
        <dbReference type="ARBA" id="ARBA00023242"/>
    </source>
</evidence>
<dbReference type="GO" id="GO:0016740">
    <property type="term" value="F:transferase activity"/>
    <property type="evidence" value="ECO:0007669"/>
    <property type="project" value="UniProtKB-KW"/>
</dbReference>
<organism evidence="14 15">
    <name type="scientific">Cymbomonas tetramitiformis</name>
    <dbReference type="NCBI Taxonomy" id="36881"/>
    <lineage>
        <taxon>Eukaryota</taxon>
        <taxon>Viridiplantae</taxon>
        <taxon>Chlorophyta</taxon>
        <taxon>Pyramimonadophyceae</taxon>
        <taxon>Pyramimonadales</taxon>
        <taxon>Pyramimonadaceae</taxon>
        <taxon>Cymbomonas</taxon>
    </lineage>
</organism>
<dbReference type="AlphaFoldDB" id="A0AAE0BCZ5"/>
<dbReference type="InterPro" id="IPR000594">
    <property type="entry name" value="ThiF_NAD_FAD-bd"/>
</dbReference>
<dbReference type="GO" id="GO:0005524">
    <property type="term" value="F:ATP binding"/>
    <property type="evidence" value="ECO:0007669"/>
    <property type="project" value="UniProtKB-KW"/>
</dbReference>
<sequence>MGVSKKEVAATVKDAKVLAIGAGGIGCELLKTLAVTGFQNVEVIDLDTIDISNLNRQFLFRKKHVGMPKSTVAVETVKKFRPDINMIAHYGNVKDSDFGVDYFRNFDVVLNGLDNLDARRHVNRLCLAAEVPLIESGTAGYLGQVTPHLHTEEKKTECFECQPKAPPKTFPICTIRNHPDRPIHCVVWAKEMLFPRLFGKADVTDLDEAEAAAEEGEDGELKPLADDISFFARREDESSVAYAERVFTRVFDTDIGRLLTMDALWKTRARPLPHSLAALVPDTITKCEAGASTGTSAAAALGLHDTHKVWSVAESAAVFVRAIVTFLETRGEEVGEAVFDKDDKLAVDFVTAAANLRAANFHIKEHSWFDIKVRHATRCTKPAGWCESVEGAGMEGRRAGMEGRRRQVADVRRRRLRAPGWRVGGDTWQMSGGGGEAPGWREPERQVADVRRRMRAPGWRAGETEVADVRRR</sequence>
<dbReference type="FunFam" id="3.40.50.720:FF:000618">
    <property type="entry name" value="SUMO-activating enzyme subunit 2"/>
    <property type="match status" value="1"/>
</dbReference>
<keyword evidence="15" id="KW-1185">Reference proteome</keyword>
<dbReference type="EMBL" id="LGRX02035645">
    <property type="protein sequence ID" value="KAK3233715.1"/>
    <property type="molecule type" value="Genomic_DNA"/>
</dbReference>
<feature type="region of interest" description="Disordered" evidence="11">
    <location>
        <begin position="453"/>
        <end position="472"/>
    </location>
</feature>
<feature type="domain" description="THIF-type NAD/FAD binding fold" evidence="12">
    <location>
        <begin position="9"/>
        <end position="278"/>
    </location>
</feature>
<accession>A0AAE0BCZ5</accession>
<evidence type="ECO:0000256" key="1">
    <source>
        <dbReference type="ARBA" id="ARBA00004123"/>
    </source>
</evidence>
<feature type="non-terminal residue" evidence="14">
    <location>
        <position position="472"/>
    </location>
</feature>
<dbReference type="GO" id="GO:0005737">
    <property type="term" value="C:cytoplasm"/>
    <property type="evidence" value="ECO:0007669"/>
    <property type="project" value="TreeGrafter"/>
</dbReference>
<keyword evidence="10" id="KW-0539">Nucleus</keyword>
<dbReference type="FunFam" id="3.50.50.80:FF:000002">
    <property type="entry name" value="SUMO-activating enzyme subunit 2"/>
    <property type="match status" value="1"/>
</dbReference>
<evidence type="ECO:0000259" key="12">
    <source>
        <dbReference type="Pfam" id="PF00899"/>
    </source>
</evidence>
<evidence type="ECO:0000256" key="6">
    <source>
        <dbReference type="ARBA" id="ARBA00022741"/>
    </source>
</evidence>
<reference evidence="14 15" key="1">
    <citation type="journal article" date="2015" name="Genome Biol. Evol.">
        <title>Comparative Genomics of a Bacterivorous Green Alga Reveals Evolutionary Causalities and Consequences of Phago-Mixotrophic Mode of Nutrition.</title>
        <authorList>
            <person name="Burns J.A."/>
            <person name="Paasch A."/>
            <person name="Narechania A."/>
            <person name="Kim E."/>
        </authorList>
    </citation>
    <scope>NUCLEOTIDE SEQUENCE [LARGE SCALE GENOMIC DNA]</scope>
    <source>
        <strain evidence="14 15">PLY_AMNH</strain>
    </source>
</reference>
<proteinExistence type="inferred from homology"/>
<dbReference type="Pfam" id="PF00899">
    <property type="entry name" value="ThiF"/>
    <property type="match status" value="1"/>
</dbReference>
<evidence type="ECO:0000256" key="9">
    <source>
        <dbReference type="ARBA" id="ARBA00022840"/>
    </source>
</evidence>
<comment type="similarity">
    <text evidence="3">Belongs to the ubiquitin-activating E1 family.</text>
</comment>
<dbReference type="PANTHER" id="PTHR10953">
    <property type="entry name" value="UBIQUITIN-ACTIVATING ENZYME E1"/>
    <property type="match status" value="1"/>
</dbReference>
<evidence type="ECO:0000259" key="13">
    <source>
        <dbReference type="Pfam" id="PF10585"/>
    </source>
</evidence>
<keyword evidence="5" id="KW-0479">Metal-binding</keyword>
<dbReference type="InterPro" id="IPR023318">
    <property type="entry name" value="Ub_act_enz_dom_a_sf"/>
</dbReference>
<dbReference type="PROSITE" id="PS51257">
    <property type="entry name" value="PROKAR_LIPOPROTEIN"/>
    <property type="match status" value="1"/>
</dbReference>
<dbReference type="InterPro" id="IPR042449">
    <property type="entry name" value="Ub-E1_IAD_1"/>
</dbReference>
<dbReference type="InterPro" id="IPR019572">
    <property type="entry name" value="UBA_E1_SCCH"/>
</dbReference>
<keyword evidence="6" id="KW-0547">Nucleotide-binding</keyword>